<dbReference type="InterPro" id="IPR051536">
    <property type="entry name" value="UDG_Type-4/5"/>
</dbReference>
<dbReference type="GO" id="GO:0051539">
    <property type="term" value="F:4 iron, 4 sulfur cluster binding"/>
    <property type="evidence" value="ECO:0007669"/>
    <property type="project" value="UniProtKB-KW"/>
</dbReference>
<evidence type="ECO:0000256" key="4">
    <source>
        <dbReference type="ARBA" id="ARBA00019403"/>
    </source>
</evidence>
<evidence type="ECO:0000256" key="6">
    <source>
        <dbReference type="ARBA" id="ARBA00022723"/>
    </source>
</evidence>
<evidence type="ECO:0000256" key="1">
    <source>
        <dbReference type="ARBA" id="ARBA00001400"/>
    </source>
</evidence>
<dbReference type="GO" id="GO:0006281">
    <property type="term" value="P:DNA repair"/>
    <property type="evidence" value="ECO:0007669"/>
    <property type="project" value="UniProtKB-KW"/>
</dbReference>
<keyword evidence="8" id="KW-0378">Hydrolase</keyword>
<evidence type="ECO:0000256" key="11">
    <source>
        <dbReference type="ARBA" id="ARBA00023204"/>
    </source>
</evidence>
<reference evidence="14" key="1">
    <citation type="submission" date="2020-12" db="EMBL/GenBank/DDBJ databases">
        <title>Methylobrevis albus sp. nov., isolated from fresh water lack sediment.</title>
        <authorList>
            <person name="Zou Q."/>
        </authorList>
    </citation>
    <scope>NUCLEOTIDE SEQUENCE</scope>
    <source>
        <strain evidence="14">L22</strain>
    </source>
</reference>
<dbReference type="InterPro" id="IPR005273">
    <property type="entry name" value="Ura-DNA_glyco_family4"/>
</dbReference>
<evidence type="ECO:0000256" key="7">
    <source>
        <dbReference type="ARBA" id="ARBA00022763"/>
    </source>
</evidence>
<evidence type="ECO:0000256" key="8">
    <source>
        <dbReference type="ARBA" id="ARBA00022801"/>
    </source>
</evidence>
<name>A0A931I0X8_9HYPH</name>
<dbReference type="SMART" id="SM00986">
    <property type="entry name" value="UDG"/>
    <property type="match status" value="1"/>
</dbReference>
<evidence type="ECO:0000256" key="2">
    <source>
        <dbReference type="ARBA" id="ARBA00006521"/>
    </source>
</evidence>
<dbReference type="PANTHER" id="PTHR33693">
    <property type="entry name" value="TYPE-5 URACIL-DNA GLYCOSYLASE"/>
    <property type="match status" value="1"/>
</dbReference>
<evidence type="ECO:0000313" key="15">
    <source>
        <dbReference type="Proteomes" id="UP000631694"/>
    </source>
</evidence>
<dbReference type="CDD" id="cd10030">
    <property type="entry name" value="UDG-F4_TTUDGA_SPO1dp_like"/>
    <property type="match status" value="1"/>
</dbReference>
<feature type="domain" description="Uracil-DNA glycosylase-like" evidence="13">
    <location>
        <begin position="125"/>
        <end position="277"/>
    </location>
</feature>
<dbReference type="AlphaFoldDB" id="A0A931I0X8"/>
<dbReference type="GO" id="GO:0046872">
    <property type="term" value="F:metal ion binding"/>
    <property type="evidence" value="ECO:0007669"/>
    <property type="project" value="UniProtKB-KW"/>
</dbReference>
<evidence type="ECO:0000256" key="10">
    <source>
        <dbReference type="ARBA" id="ARBA00023014"/>
    </source>
</evidence>
<evidence type="ECO:0000256" key="3">
    <source>
        <dbReference type="ARBA" id="ARBA00012030"/>
    </source>
</evidence>
<keyword evidence="6" id="KW-0479">Metal-binding</keyword>
<keyword evidence="9" id="KW-0408">Iron</keyword>
<keyword evidence="10" id="KW-0411">Iron-sulfur</keyword>
<protein>
    <recommendedName>
        <fullName evidence="4">Type-4 uracil-DNA glycosylase</fullName>
        <ecNumber evidence="3">3.2.2.27</ecNumber>
    </recommendedName>
</protein>
<organism evidence="14 15">
    <name type="scientific">Methylobrevis albus</name>
    <dbReference type="NCBI Taxonomy" id="2793297"/>
    <lineage>
        <taxon>Bacteria</taxon>
        <taxon>Pseudomonadati</taxon>
        <taxon>Pseudomonadota</taxon>
        <taxon>Alphaproteobacteria</taxon>
        <taxon>Hyphomicrobiales</taxon>
        <taxon>Pleomorphomonadaceae</taxon>
        <taxon>Methylobrevis</taxon>
    </lineage>
</organism>
<dbReference type="NCBIfam" id="TIGR00758">
    <property type="entry name" value="UDG_fam4"/>
    <property type="match status" value="1"/>
</dbReference>
<dbReference type="Gene3D" id="3.40.470.10">
    <property type="entry name" value="Uracil-DNA glycosylase-like domain"/>
    <property type="match status" value="1"/>
</dbReference>
<dbReference type="EMBL" id="JADZLT010000050">
    <property type="protein sequence ID" value="MBH0238155.1"/>
    <property type="molecule type" value="Genomic_DNA"/>
</dbReference>
<dbReference type="PANTHER" id="PTHR33693:SF1">
    <property type="entry name" value="TYPE-4 URACIL-DNA GLYCOSYLASE"/>
    <property type="match status" value="1"/>
</dbReference>
<comment type="similarity">
    <text evidence="2">Belongs to the uracil-DNA glycosylase (UDG) superfamily. Type 4 (UDGa) family.</text>
</comment>
<keyword evidence="11" id="KW-0234">DNA repair</keyword>
<keyword evidence="15" id="KW-1185">Reference proteome</keyword>
<evidence type="ECO:0000259" key="13">
    <source>
        <dbReference type="SMART" id="SM00986"/>
    </source>
</evidence>
<dbReference type="RefSeq" id="WP_197311245.1">
    <property type="nucleotide sequence ID" value="NZ_JADZLT010000050.1"/>
</dbReference>
<comment type="catalytic activity">
    <reaction evidence="1">
        <text>Hydrolyzes single-stranded DNA or mismatched double-stranded DNA and polynucleotides, releasing free uracil.</text>
        <dbReference type="EC" id="3.2.2.27"/>
    </reaction>
</comment>
<dbReference type="Proteomes" id="UP000631694">
    <property type="component" value="Unassembled WGS sequence"/>
</dbReference>
<proteinExistence type="inferred from homology"/>
<keyword evidence="5" id="KW-0004">4Fe-4S</keyword>
<evidence type="ECO:0000313" key="14">
    <source>
        <dbReference type="EMBL" id="MBH0238155.1"/>
    </source>
</evidence>
<dbReference type="InterPro" id="IPR005122">
    <property type="entry name" value="Uracil-DNA_glycosylase-like"/>
</dbReference>
<keyword evidence="7" id="KW-0227">DNA damage</keyword>
<feature type="region of interest" description="Disordered" evidence="12">
    <location>
        <begin position="51"/>
        <end position="84"/>
    </location>
</feature>
<dbReference type="InterPro" id="IPR036895">
    <property type="entry name" value="Uracil-DNA_glycosylase-like_sf"/>
</dbReference>
<evidence type="ECO:0000256" key="9">
    <source>
        <dbReference type="ARBA" id="ARBA00023004"/>
    </source>
</evidence>
<feature type="compositionally biased region" description="Pro residues" evidence="12">
    <location>
        <begin position="61"/>
        <end position="77"/>
    </location>
</feature>
<dbReference type="SMART" id="SM00987">
    <property type="entry name" value="UreE_C"/>
    <property type="match status" value="1"/>
</dbReference>
<dbReference type="SUPFAM" id="SSF52141">
    <property type="entry name" value="Uracil-DNA glycosylase-like"/>
    <property type="match status" value="1"/>
</dbReference>
<dbReference type="Pfam" id="PF03167">
    <property type="entry name" value="UDG"/>
    <property type="match status" value="1"/>
</dbReference>
<sequence length="286" mass="30419">MPPAADLIDLDPADLAALIQWYEAMGVDVALGEEAVDRFAAPVRAPMAAAAAGQGRARAEPPAPAGPARSPAPPPTALPAAAPSDDPVMAARAAAAAATSLDELRALLERFEGCGLSKTAKNLVFADGNPAAKLMLVGEAPGRDEDIAGRPFVGRSGQLLDKMLAAIGFDRKSAYIANVVYWRPPGNREPSDLEVSICRPFILRQIELVGPAVLVFLGNQPSKALFGREAAVGIRKFRGRWKSFETGGLTVPTLPTFHPAYLLRQPAEKRLAWQDFLEIRRRLASG</sequence>
<evidence type="ECO:0000256" key="12">
    <source>
        <dbReference type="SAM" id="MobiDB-lite"/>
    </source>
</evidence>
<gene>
    <name evidence="14" type="ORF">I5731_10005</name>
</gene>
<dbReference type="EC" id="3.2.2.27" evidence="3"/>
<comment type="caution">
    <text evidence="14">The sequence shown here is derived from an EMBL/GenBank/DDBJ whole genome shotgun (WGS) entry which is preliminary data.</text>
</comment>
<evidence type="ECO:0000256" key="5">
    <source>
        <dbReference type="ARBA" id="ARBA00022485"/>
    </source>
</evidence>
<dbReference type="GO" id="GO:0004844">
    <property type="term" value="F:uracil DNA N-glycosylase activity"/>
    <property type="evidence" value="ECO:0007669"/>
    <property type="project" value="UniProtKB-EC"/>
</dbReference>
<accession>A0A931I0X8</accession>